<dbReference type="Pfam" id="PF13927">
    <property type="entry name" value="Ig_3"/>
    <property type="match status" value="1"/>
</dbReference>
<protein>
    <submittedName>
        <fullName evidence="3">Protein sidekick-1-like isoform X2</fullName>
    </submittedName>
</protein>
<dbReference type="InterPro" id="IPR007110">
    <property type="entry name" value="Ig-like_dom"/>
</dbReference>
<dbReference type="InterPro" id="IPR036179">
    <property type="entry name" value="Ig-like_dom_sf"/>
</dbReference>
<name>A0ABM5CRV9_VICPA</name>
<feature type="domain" description="Ig-like" evidence="1">
    <location>
        <begin position="1"/>
        <end position="67"/>
    </location>
</feature>
<dbReference type="Proteomes" id="UP001652581">
    <property type="component" value="Chromosome 35"/>
</dbReference>
<evidence type="ECO:0000313" key="2">
    <source>
        <dbReference type="Proteomes" id="UP001652581"/>
    </source>
</evidence>
<evidence type="ECO:0000313" key="3">
    <source>
        <dbReference type="RefSeq" id="XP_072811392.1"/>
    </source>
</evidence>
<dbReference type="SUPFAM" id="SSF48726">
    <property type="entry name" value="Immunoglobulin"/>
    <property type="match status" value="1"/>
</dbReference>
<dbReference type="GeneID" id="116277082"/>
<organism evidence="2 3">
    <name type="scientific">Vicugna pacos</name>
    <name type="common">Alpaca</name>
    <name type="synonym">Lama pacos</name>
    <dbReference type="NCBI Taxonomy" id="30538"/>
    <lineage>
        <taxon>Eukaryota</taxon>
        <taxon>Metazoa</taxon>
        <taxon>Chordata</taxon>
        <taxon>Craniata</taxon>
        <taxon>Vertebrata</taxon>
        <taxon>Euteleostomi</taxon>
        <taxon>Mammalia</taxon>
        <taxon>Eutheria</taxon>
        <taxon>Laurasiatheria</taxon>
        <taxon>Artiodactyla</taxon>
        <taxon>Tylopoda</taxon>
        <taxon>Camelidae</taxon>
        <taxon>Vicugna</taxon>
    </lineage>
</organism>
<proteinExistence type="predicted"/>
<dbReference type="RefSeq" id="XP_072811392.1">
    <property type="nucleotide sequence ID" value="XM_072955291.1"/>
</dbReference>
<dbReference type="PROSITE" id="PS50835">
    <property type="entry name" value="IG_LIKE"/>
    <property type="match status" value="1"/>
</dbReference>
<sequence>MVPPRNRTVVAGSSEATLECVASARSVEELSVTWKGHGMTVTSRLHSFGRRLTVSNPTSVDTGLYVCEEALRGSGFQLARASAFLSIIGEEAGGHIAAGSLWLSC</sequence>
<keyword evidence="2" id="KW-1185">Reference proteome</keyword>
<reference evidence="3" key="1">
    <citation type="submission" date="2025-08" db="UniProtKB">
        <authorList>
            <consortium name="RefSeq"/>
        </authorList>
    </citation>
    <scope>IDENTIFICATION</scope>
</reference>
<gene>
    <name evidence="3" type="primary">LOC116277082</name>
</gene>
<dbReference type="InterPro" id="IPR013783">
    <property type="entry name" value="Ig-like_fold"/>
</dbReference>
<dbReference type="Gene3D" id="2.60.40.10">
    <property type="entry name" value="Immunoglobulins"/>
    <property type="match status" value="1"/>
</dbReference>
<evidence type="ECO:0000259" key="1">
    <source>
        <dbReference type="PROSITE" id="PS50835"/>
    </source>
</evidence>
<accession>A0ABM5CRV9</accession>